<protein>
    <submittedName>
        <fullName evidence="1">Uncharacterized protein</fullName>
    </submittedName>
</protein>
<dbReference type="Proteomes" id="UP000503349">
    <property type="component" value="Chromosome 20"/>
</dbReference>
<organism evidence="1 2">
    <name type="scientific">Channa argus</name>
    <name type="common">Northern snakehead</name>
    <name type="synonym">Ophicephalus argus</name>
    <dbReference type="NCBI Taxonomy" id="215402"/>
    <lineage>
        <taxon>Eukaryota</taxon>
        <taxon>Metazoa</taxon>
        <taxon>Chordata</taxon>
        <taxon>Craniata</taxon>
        <taxon>Vertebrata</taxon>
        <taxon>Euteleostomi</taxon>
        <taxon>Actinopterygii</taxon>
        <taxon>Neopterygii</taxon>
        <taxon>Teleostei</taxon>
        <taxon>Neoteleostei</taxon>
        <taxon>Acanthomorphata</taxon>
        <taxon>Anabantaria</taxon>
        <taxon>Anabantiformes</taxon>
        <taxon>Channoidei</taxon>
        <taxon>Channidae</taxon>
        <taxon>Channa</taxon>
    </lineage>
</organism>
<sequence>MLLSNGLKHLEVPKLLVITAKKVSSHSTISTGTSGLNTLKLKKQTNSANFNIINKLSVFILPLT</sequence>
<dbReference type="AlphaFoldDB" id="A0A6G1QQN2"/>
<accession>A0A6G1QQN2</accession>
<reference evidence="2" key="2">
    <citation type="submission" date="2019-02" db="EMBL/GenBank/DDBJ databases">
        <title>Opniocepnalus argus Var Kimnra genome.</title>
        <authorList>
            <person name="Zhou C."/>
            <person name="Xiao S."/>
        </authorList>
    </citation>
    <scope>NUCLEOTIDE SEQUENCE [LARGE SCALE GENOMIC DNA]</scope>
</reference>
<keyword evidence="2" id="KW-1185">Reference proteome</keyword>
<proteinExistence type="predicted"/>
<dbReference type="EMBL" id="CM015731">
    <property type="protein sequence ID" value="KAF3704794.1"/>
    <property type="molecule type" value="Genomic_DNA"/>
</dbReference>
<name>A0A6G1QQN2_CHAAH</name>
<evidence type="ECO:0000313" key="1">
    <source>
        <dbReference type="EMBL" id="KAF3704794.1"/>
    </source>
</evidence>
<reference evidence="1 2" key="1">
    <citation type="submission" date="2019-02" db="EMBL/GenBank/DDBJ databases">
        <title>Opniocepnalus argus genome.</title>
        <authorList>
            <person name="Zhou C."/>
            <person name="Xiao S."/>
        </authorList>
    </citation>
    <scope>NUCLEOTIDE SEQUENCE [LARGE SCALE GENOMIC DNA]</scope>
    <source>
        <strain evidence="1">OARG1902GOOAL</strain>
        <tissue evidence="1">Muscle</tissue>
    </source>
</reference>
<gene>
    <name evidence="1" type="ORF">EXN66_Car020484</name>
</gene>
<evidence type="ECO:0000313" key="2">
    <source>
        <dbReference type="Proteomes" id="UP000503349"/>
    </source>
</evidence>